<dbReference type="Proteomes" id="UP000230750">
    <property type="component" value="Unassembled WGS sequence"/>
</dbReference>
<sequence>MNENSLRGQQERFEMNISQATRTFEVCSGNDTNNVSMGRDYGAIIQADDDVIVLEDTSDSDSETDEDVPLIWGDLNSTGHVQQQDHASHNPSGFQQNMQRGGGSAVSQTLVGQRNGEAGESLVVCQTPWSNQTLMVFQEEEDTECALSAVEIMAQRSLAERRRFGRGHLWHSANSTPWNEVNNQS</sequence>
<evidence type="ECO:0000313" key="2">
    <source>
        <dbReference type="EMBL" id="PIK50984.1"/>
    </source>
</evidence>
<dbReference type="EMBL" id="MRZV01000396">
    <property type="protein sequence ID" value="PIK50984.1"/>
    <property type="molecule type" value="Genomic_DNA"/>
</dbReference>
<keyword evidence="3" id="KW-1185">Reference proteome</keyword>
<name>A0A2G8KSK0_STIJA</name>
<gene>
    <name evidence="2" type="ORF">BSL78_12152</name>
</gene>
<feature type="region of interest" description="Disordered" evidence="1">
    <location>
        <begin position="80"/>
        <end position="108"/>
    </location>
</feature>
<proteinExistence type="predicted"/>
<dbReference type="AlphaFoldDB" id="A0A2G8KSK0"/>
<organism evidence="2 3">
    <name type="scientific">Stichopus japonicus</name>
    <name type="common">Sea cucumber</name>
    <dbReference type="NCBI Taxonomy" id="307972"/>
    <lineage>
        <taxon>Eukaryota</taxon>
        <taxon>Metazoa</taxon>
        <taxon>Echinodermata</taxon>
        <taxon>Eleutherozoa</taxon>
        <taxon>Echinozoa</taxon>
        <taxon>Holothuroidea</taxon>
        <taxon>Aspidochirotacea</taxon>
        <taxon>Aspidochirotida</taxon>
        <taxon>Stichopodidae</taxon>
        <taxon>Apostichopus</taxon>
    </lineage>
</organism>
<evidence type="ECO:0000256" key="1">
    <source>
        <dbReference type="SAM" id="MobiDB-lite"/>
    </source>
</evidence>
<reference evidence="2 3" key="1">
    <citation type="journal article" date="2017" name="PLoS Biol.">
        <title>The sea cucumber genome provides insights into morphological evolution and visceral regeneration.</title>
        <authorList>
            <person name="Zhang X."/>
            <person name="Sun L."/>
            <person name="Yuan J."/>
            <person name="Sun Y."/>
            <person name="Gao Y."/>
            <person name="Zhang L."/>
            <person name="Li S."/>
            <person name="Dai H."/>
            <person name="Hamel J.F."/>
            <person name="Liu C."/>
            <person name="Yu Y."/>
            <person name="Liu S."/>
            <person name="Lin W."/>
            <person name="Guo K."/>
            <person name="Jin S."/>
            <person name="Xu P."/>
            <person name="Storey K.B."/>
            <person name="Huan P."/>
            <person name="Zhang T."/>
            <person name="Zhou Y."/>
            <person name="Zhang J."/>
            <person name="Lin C."/>
            <person name="Li X."/>
            <person name="Xing L."/>
            <person name="Huo D."/>
            <person name="Sun M."/>
            <person name="Wang L."/>
            <person name="Mercier A."/>
            <person name="Li F."/>
            <person name="Yang H."/>
            <person name="Xiang J."/>
        </authorList>
    </citation>
    <scope>NUCLEOTIDE SEQUENCE [LARGE SCALE GENOMIC DNA]</scope>
    <source>
        <strain evidence="2">Shaxun</strain>
        <tissue evidence="2">Muscle</tissue>
    </source>
</reference>
<protein>
    <submittedName>
        <fullName evidence="2">Uncharacterized protein</fullName>
    </submittedName>
</protein>
<accession>A0A2G8KSK0</accession>
<comment type="caution">
    <text evidence="2">The sequence shown here is derived from an EMBL/GenBank/DDBJ whole genome shotgun (WGS) entry which is preliminary data.</text>
</comment>
<evidence type="ECO:0000313" key="3">
    <source>
        <dbReference type="Proteomes" id="UP000230750"/>
    </source>
</evidence>